<comment type="caution">
    <text evidence="4">The sequence shown here is derived from an EMBL/GenBank/DDBJ whole genome shotgun (WGS) entry which is preliminary data.</text>
</comment>
<accession>A0ABS3KFG9</accession>
<dbReference type="InterPro" id="IPR052042">
    <property type="entry name" value="Tail_sheath_structural"/>
</dbReference>
<dbReference type="PANTHER" id="PTHR35861">
    <property type="match status" value="1"/>
</dbReference>
<dbReference type="Pfam" id="PF04984">
    <property type="entry name" value="Phage_sheath_1"/>
    <property type="match status" value="1"/>
</dbReference>
<protein>
    <submittedName>
        <fullName evidence="4">Phage tail sheath subtilisin-like domain-containing protein</fullName>
    </submittedName>
</protein>
<name>A0ABS3KFG9_9PROT</name>
<dbReference type="RefSeq" id="WP_207448936.1">
    <property type="nucleotide sequence ID" value="NZ_CP061095.1"/>
</dbReference>
<dbReference type="InterPro" id="IPR020287">
    <property type="entry name" value="Tail_sheath_C"/>
</dbReference>
<sequence length="691" mass="72065">MPDYTAPGVYIEELDLKPPSIEGVSLSTAGFVGATMRGPTTGRPILVTGPAEFRRRFGGVFPATSPVAAVGELPLAVEGFFANGGKRLYVMRVAPAGTTATQFATQGGLVTRLATGSPATVGATTFRPATLRGLRPGLEVTLRMLRDGVAYSSSPLTIAAGGIDRMTGLVTLSAVIDMTPAGGPPAFAPDSTAVLTNASGVGADGSIATGARPASLTLVAADAGAWADGLVVTAQHEAGARAEYVALIAPTAVDDNKLRLSSTAGFYVDAWVEIDRGAGAAKAYRRVLAVNGPVVTLSGDPMAAGDVDPLPNTGRTLVTVAEFGLTATYETTVERISGLTLAPVPGRGVEAALAARSTLIHVLPGSMPATTDPLTFPSGADGLRFAVSAPGADAAPAAMDIIGTDGGPGARTGLRALEDVEDIAMIAAPGWGDQAVQQTMIDQCEAMRYRIALLDPEATGGAAPTLPQIQTQRLRFDSKYAAVYYPRVTVTTPGGPRAIGPSGHVAGLIARIDAERGVVKTPANEVLRGLLDVETQVNRAEHGVLNPGPNNINVIRNFRDEGRGIRVYGGRMVTSLSDWRYIAVRRLFIFIEKSIERGTQWAVFEPNGPDLWSKLTDSADAFLTRLWRDGALLGNRKEQSFFIACGPETMSQDDVDNGRLIMEIGIAPVKPAEFVIIRISQTASGALVEEA</sequence>
<evidence type="ECO:0000259" key="2">
    <source>
        <dbReference type="Pfam" id="PF04984"/>
    </source>
</evidence>
<proteinExistence type="inferred from homology"/>
<keyword evidence="5" id="KW-1185">Reference proteome</keyword>
<gene>
    <name evidence="4" type="ORF">IAI60_16325</name>
</gene>
<dbReference type="Proteomes" id="UP001518990">
    <property type="component" value="Unassembled WGS sequence"/>
</dbReference>
<organism evidence="4 5">
    <name type="scientific">Roseomonas marmotae</name>
    <dbReference type="NCBI Taxonomy" id="2768161"/>
    <lineage>
        <taxon>Bacteria</taxon>
        <taxon>Pseudomonadati</taxon>
        <taxon>Pseudomonadota</taxon>
        <taxon>Alphaproteobacteria</taxon>
        <taxon>Acetobacterales</taxon>
        <taxon>Roseomonadaceae</taxon>
        <taxon>Roseomonas</taxon>
    </lineage>
</organism>
<dbReference type="Pfam" id="PF17482">
    <property type="entry name" value="Phage_sheath_1C"/>
    <property type="match status" value="1"/>
</dbReference>
<feature type="domain" description="Tail sheath protein subtilisin-like" evidence="2">
    <location>
        <begin position="406"/>
        <end position="570"/>
    </location>
</feature>
<feature type="domain" description="Tail sheath protein C-terminal" evidence="3">
    <location>
        <begin position="577"/>
        <end position="681"/>
    </location>
</feature>
<evidence type="ECO:0000256" key="1">
    <source>
        <dbReference type="ARBA" id="ARBA00008005"/>
    </source>
</evidence>
<evidence type="ECO:0000313" key="5">
    <source>
        <dbReference type="Proteomes" id="UP001518990"/>
    </source>
</evidence>
<dbReference type="InterPro" id="IPR035089">
    <property type="entry name" value="Phage_sheath_subtilisin"/>
</dbReference>
<evidence type="ECO:0000313" key="4">
    <source>
        <dbReference type="EMBL" id="MBO1076185.1"/>
    </source>
</evidence>
<reference evidence="4 5" key="1">
    <citation type="submission" date="2020-09" db="EMBL/GenBank/DDBJ databases">
        <title>Roseomonas.</title>
        <authorList>
            <person name="Zhu W."/>
        </authorList>
    </citation>
    <scope>NUCLEOTIDE SEQUENCE [LARGE SCALE GENOMIC DNA]</scope>
    <source>
        <strain evidence="4 5">1311</strain>
    </source>
</reference>
<comment type="similarity">
    <text evidence="1">Belongs to the myoviridae tail sheath protein family.</text>
</comment>
<dbReference type="PANTHER" id="PTHR35861:SF1">
    <property type="entry name" value="PHAGE TAIL SHEATH PROTEIN"/>
    <property type="match status" value="1"/>
</dbReference>
<dbReference type="EMBL" id="JACTNF010000018">
    <property type="protein sequence ID" value="MBO1076185.1"/>
    <property type="molecule type" value="Genomic_DNA"/>
</dbReference>
<dbReference type="Gene3D" id="3.40.50.11780">
    <property type="match status" value="2"/>
</dbReference>
<evidence type="ECO:0000259" key="3">
    <source>
        <dbReference type="Pfam" id="PF17482"/>
    </source>
</evidence>